<dbReference type="Gene3D" id="3.40.190.290">
    <property type="match status" value="1"/>
</dbReference>
<name>A0ABV4IEX3_9BURK</name>
<evidence type="ECO:0000256" key="4">
    <source>
        <dbReference type="ARBA" id="ARBA00023159"/>
    </source>
</evidence>
<evidence type="ECO:0000256" key="3">
    <source>
        <dbReference type="ARBA" id="ARBA00023125"/>
    </source>
</evidence>
<feature type="domain" description="HTH lysR-type" evidence="6">
    <location>
        <begin position="2"/>
        <end position="59"/>
    </location>
</feature>
<dbReference type="InterPro" id="IPR005119">
    <property type="entry name" value="LysR_subst-bd"/>
</dbReference>
<dbReference type="Proteomes" id="UP001567350">
    <property type="component" value="Unassembled WGS sequence"/>
</dbReference>
<dbReference type="Gene3D" id="1.10.10.10">
    <property type="entry name" value="Winged helix-like DNA-binding domain superfamily/Winged helix DNA-binding domain"/>
    <property type="match status" value="1"/>
</dbReference>
<dbReference type="InterPro" id="IPR000847">
    <property type="entry name" value="LysR_HTH_N"/>
</dbReference>
<dbReference type="InterPro" id="IPR036388">
    <property type="entry name" value="WH-like_DNA-bd_sf"/>
</dbReference>
<dbReference type="Pfam" id="PF00126">
    <property type="entry name" value="HTH_1"/>
    <property type="match status" value="1"/>
</dbReference>
<proteinExistence type="inferred from homology"/>
<sequence length="299" mass="32335">MLNYRHLYYFWVVANEGGFARAAERLDMAIQTISAQVRNLEASIGHQLLKPSGRSVVLTDAGRAVFLRADEIFLLGARIPEEAAAAAAAGSSMRLSVGLSDGIAKLAAHRLLQPILKTAGLKLVCHEGEIEQLMAELALHKLDLVLTCQPPRHNSSFRLSSDRLLVSRVDWYGPASLVTDQAIAAFPQSLGNLPILAPTSHAALRNRMDRWFEGIGLQPQIVGEFEDSALLSIFAAQGMGIFPVTELGAADLGKIQELRLLGCSQGLSEEIHAIYSSRSKNHPLVGKILQNTINADGAE</sequence>
<keyword evidence="2" id="KW-0805">Transcription regulation</keyword>
<evidence type="ECO:0000256" key="1">
    <source>
        <dbReference type="ARBA" id="ARBA00009437"/>
    </source>
</evidence>
<dbReference type="PANTHER" id="PTHR30293:SF2">
    <property type="entry name" value="TRANSCRIPTIONAL ACTIVATOR PROTEIN NHAR"/>
    <property type="match status" value="1"/>
</dbReference>
<reference evidence="7 8" key="1">
    <citation type="submission" date="2024-08" db="EMBL/GenBank/DDBJ databases">
        <authorList>
            <person name="Feng Z."/>
            <person name="Ronholm J."/>
        </authorList>
    </citation>
    <scope>NUCLEOTIDE SEQUENCE [LARGE SCALE GENOMIC DNA]</scope>
    <source>
        <strain evidence="7 8">4-AB0-8</strain>
    </source>
</reference>
<evidence type="ECO:0000313" key="7">
    <source>
        <dbReference type="EMBL" id="MEZ2738943.1"/>
    </source>
</evidence>
<keyword evidence="4" id="KW-0010">Activator</keyword>
<evidence type="ECO:0000256" key="2">
    <source>
        <dbReference type="ARBA" id="ARBA00023015"/>
    </source>
</evidence>
<gene>
    <name evidence="7" type="ORF">ACBP88_05605</name>
</gene>
<dbReference type="Pfam" id="PF03466">
    <property type="entry name" value="LysR_substrate"/>
    <property type="match status" value="1"/>
</dbReference>
<dbReference type="SUPFAM" id="SSF46785">
    <property type="entry name" value="Winged helix' DNA-binding domain"/>
    <property type="match status" value="1"/>
</dbReference>
<evidence type="ECO:0000256" key="5">
    <source>
        <dbReference type="ARBA" id="ARBA00023163"/>
    </source>
</evidence>
<dbReference type="InterPro" id="IPR036390">
    <property type="entry name" value="WH_DNA-bd_sf"/>
</dbReference>
<evidence type="ECO:0000259" key="6">
    <source>
        <dbReference type="PROSITE" id="PS50931"/>
    </source>
</evidence>
<dbReference type="PANTHER" id="PTHR30293">
    <property type="entry name" value="TRANSCRIPTIONAL REGULATORY PROTEIN NAC-RELATED"/>
    <property type="match status" value="1"/>
</dbReference>
<comment type="caution">
    <text evidence="7">The sequence shown here is derived from an EMBL/GenBank/DDBJ whole genome shotgun (WGS) entry which is preliminary data.</text>
</comment>
<organism evidence="7 8">
    <name type="scientific">Comamonas jiangduensis</name>
    <dbReference type="NCBI Taxonomy" id="1194168"/>
    <lineage>
        <taxon>Bacteria</taxon>
        <taxon>Pseudomonadati</taxon>
        <taxon>Pseudomonadota</taxon>
        <taxon>Betaproteobacteria</taxon>
        <taxon>Burkholderiales</taxon>
        <taxon>Comamonadaceae</taxon>
        <taxon>Comamonas</taxon>
    </lineage>
</organism>
<comment type="similarity">
    <text evidence="1">Belongs to the LysR transcriptional regulatory family.</text>
</comment>
<dbReference type="EMBL" id="JBGJLR010000004">
    <property type="protein sequence ID" value="MEZ2738943.1"/>
    <property type="molecule type" value="Genomic_DNA"/>
</dbReference>
<keyword evidence="3" id="KW-0238">DNA-binding</keyword>
<evidence type="ECO:0000313" key="8">
    <source>
        <dbReference type="Proteomes" id="UP001567350"/>
    </source>
</evidence>
<dbReference type="PROSITE" id="PS50931">
    <property type="entry name" value="HTH_LYSR"/>
    <property type="match status" value="1"/>
</dbReference>
<keyword evidence="8" id="KW-1185">Reference proteome</keyword>
<dbReference type="RefSeq" id="WP_370891205.1">
    <property type="nucleotide sequence ID" value="NZ_JBGJLR010000004.1"/>
</dbReference>
<accession>A0ABV4IEX3</accession>
<keyword evidence="5" id="KW-0804">Transcription</keyword>
<dbReference type="SUPFAM" id="SSF53850">
    <property type="entry name" value="Periplasmic binding protein-like II"/>
    <property type="match status" value="1"/>
</dbReference>
<protein>
    <submittedName>
        <fullName evidence="7">LysR family transcriptional regulator</fullName>
    </submittedName>
</protein>